<dbReference type="Proteomes" id="UP001057998">
    <property type="component" value="Chromosome 1"/>
</dbReference>
<keyword evidence="4" id="KW-1185">Reference proteome</keyword>
<dbReference type="EC" id="2.1.1.-" evidence="1"/>
<proteinExistence type="inferred from homology"/>
<gene>
    <name evidence="1 3" type="primary">cmoM</name>
    <name evidence="3" type="ORF">NNL38_05690</name>
</gene>
<dbReference type="GO" id="GO:0032259">
    <property type="term" value="P:methylation"/>
    <property type="evidence" value="ECO:0007669"/>
    <property type="project" value="UniProtKB-KW"/>
</dbReference>
<dbReference type="GO" id="GO:0008168">
    <property type="term" value="F:methyltransferase activity"/>
    <property type="evidence" value="ECO:0007669"/>
    <property type="project" value="UniProtKB-KW"/>
</dbReference>
<evidence type="ECO:0000313" key="3">
    <source>
        <dbReference type="EMBL" id="UTV28739.1"/>
    </source>
</evidence>
<keyword evidence="1" id="KW-0819">tRNA processing</keyword>
<dbReference type="RefSeq" id="WP_255390058.1">
    <property type="nucleotide sequence ID" value="NZ_CP101508.1"/>
</dbReference>
<dbReference type="InterPro" id="IPR033664">
    <property type="entry name" value="Cmo5U_methylTrfase"/>
</dbReference>
<keyword evidence="1 3" id="KW-0489">Methyltransferase</keyword>
<dbReference type="InterPro" id="IPR013216">
    <property type="entry name" value="Methyltransf_11"/>
</dbReference>
<organism evidence="3 4">
    <name type="scientific">Photobacterium atrarenae</name>
    <dbReference type="NCBI Taxonomy" id="865757"/>
    <lineage>
        <taxon>Bacteria</taxon>
        <taxon>Pseudomonadati</taxon>
        <taxon>Pseudomonadota</taxon>
        <taxon>Gammaproteobacteria</taxon>
        <taxon>Vibrionales</taxon>
        <taxon>Vibrionaceae</taxon>
        <taxon>Photobacterium</taxon>
    </lineage>
</organism>
<name>A0ABY5GHY7_9GAMM</name>
<dbReference type="SUPFAM" id="SSF53335">
    <property type="entry name" value="S-adenosyl-L-methionine-dependent methyltransferases"/>
    <property type="match status" value="1"/>
</dbReference>
<comment type="caution">
    <text evidence="1">Lacks conserved residue(s) required for the propagation of feature annotation.</text>
</comment>
<dbReference type="Gene3D" id="3.40.50.150">
    <property type="entry name" value="Vaccinia Virus protein VP39"/>
    <property type="match status" value="1"/>
</dbReference>
<dbReference type="HAMAP" id="MF_02057">
    <property type="entry name" value="tRNA_methyltr_CmoM"/>
    <property type="match status" value="1"/>
</dbReference>
<feature type="binding site" evidence="1">
    <location>
        <begin position="54"/>
        <end position="55"/>
    </location>
    <ligand>
        <name>S-adenosyl-L-methionine</name>
        <dbReference type="ChEBI" id="CHEBI:59789"/>
    </ligand>
</feature>
<feature type="binding site" evidence="1">
    <location>
        <position position="27"/>
    </location>
    <ligand>
        <name>S-adenosyl-L-methionine</name>
        <dbReference type="ChEBI" id="CHEBI:59789"/>
    </ligand>
</feature>
<accession>A0ABY5GHY7</accession>
<feature type="domain" description="Methyltransferase type 11" evidence="2">
    <location>
        <begin position="51"/>
        <end position="147"/>
    </location>
</feature>
<dbReference type="PANTHER" id="PTHR43861:SF1">
    <property type="entry name" value="TRANS-ACONITATE 2-METHYLTRANSFERASE"/>
    <property type="match status" value="1"/>
</dbReference>
<evidence type="ECO:0000259" key="2">
    <source>
        <dbReference type="Pfam" id="PF08241"/>
    </source>
</evidence>
<comment type="catalytic activity">
    <reaction evidence="1">
        <text>5-carboxymethoxyuridine(34) in tRNA + S-adenosyl-L-methionine = 5-methoxycarbonylmethoxyuridine(34) in tRNA + S-adenosyl-L-homocysteine</text>
        <dbReference type="Rhea" id="RHEA:54080"/>
        <dbReference type="Rhea" id="RHEA-COMP:13383"/>
        <dbReference type="Rhea" id="RHEA-COMP:13781"/>
        <dbReference type="ChEBI" id="CHEBI:57856"/>
        <dbReference type="ChEBI" id="CHEBI:59789"/>
        <dbReference type="ChEBI" id="CHEBI:136879"/>
        <dbReference type="ChEBI" id="CHEBI:138053"/>
    </reaction>
</comment>
<dbReference type="EMBL" id="CP101508">
    <property type="protein sequence ID" value="UTV28739.1"/>
    <property type="molecule type" value="Genomic_DNA"/>
</dbReference>
<feature type="binding site" evidence="1">
    <location>
        <position position="75"/>
    </location>
    <ligand>
        <name>S-adenosyl-L-methionine</name>
        <dbReference type="ChEBI" id="CHEBI:59789"/>
    </ligand>
</feature>
<dbReference type="InterPro" id="IPR029063">
    <property type="entry name" value="SAM-dependent_MTases_sf"/>
</dbReference>
<comment type="similarity">
    <text evidence="1">Belongs to the class I-like SAM-binding methyltransferase superfamily. CmoM family.</text>
</comment>
<dbReference type="NCBIfam" id="NF008264">
    <property type="entry name" value="PRK11036.1"/>
    <property type="match status" value="1"/>
</dbReference>
<sequence>MIKDRNFDDLAQKFAKSIYGTAKGEIRQSVVWQDLEQILTVLDTEQPLHILDAGGGLGQLSQKLAAQGHQVTLCDLSGEMLKLAERDIANNGLLAQYRLVHSPVQAIGEHLDCPADLILFHAVMEWLADPKAALDYLMQQVRPGGVVSVMFYNYNGLLFKNLICGNLTHIEQGMPHRKRFKLQPQQALAPEEVYQWLTDAGWTILGKTGVRTFHDYMQTHMVGDYSLEQVIEMEQKLCRQEPYLSLGRYIHVYAQKPLTDGTSPEQEAYQSNSNKDNG</sequence>
<dbReference type="Pfam" id="PF08241">
    <property type="entry name" value="Methyltransf_11"/>
    <property type="match status" value="1"/>
</dbReference>
<protein>
    <recommendedName>
        <fullName evidence="1">tRNA 5-carboxymethoxyuridine methyltransferase</fullName>
        <ecNumber evidence="1">2.1.1.-</ecNumber>
    </recommendedName>
    <alternativeName>
        <fullName evidence="1">cmo5U methyltransferase</fullName>
    </alternativeName>
</protein>
<dbReference type="PANTHER" id="PTHR43861">
    <property type="entry name" value="TRANS-ACONITATE 2-METHYLTRANSFERASE-RELATED"/>
    <property type="match status" value="1"/>
</dbReference>
<evidence type="ECO:0000256" key="1">
    <source>
        <dbReference type="HAMAP-Rule" id="MF_02057"/>
    </source>
</evidence>
<reference evidence="3" key="1">
    <citation type="submission" date="2022-07" db="EMBL/GenBank/DDBJ databases">
        <title>Genome sequencing of Photobacterium atrarenae GJH2-4.</title>
        <authorList>
            <person name="Park S.-J."/>
        </authorList>
    </citation>
    <scope>NUCLEOTIDE SEQUENCE</scope>
    <source>
        <strain evidence="3">GJH2-4</strain>
    </source>
</reference>
<dbReference type="CDD" id="cd02440">
    <property type="entry name" value="AdoMet_MTases"/>
    <property type="match status" value="1"/>
</dbReference>
<keyword evidence="1" id="KW-0949">S-adenosyl-L-methionine</keyword>
<evidence type="ECO:0000313" key="4">
    <source>
        <dbReference type="Proteomes" id="UP001057998"/>
    </source>
</evidence>
<feature type="binding site" evidence="1">
    <location>
        <position position="121"/>
    </location>
    <ligand>
        <name>S-adenosyl-L-methionine</name>
        <dbReference type="ChEBI" id="CHEBI:59789"/>
    </ligand>
</feature>
<keyword evidence="1 3" id="KW-0808">Transferase</keyword>
<comment type="function">
    <text evidence="1">Catalyzes the methylation of 5-carboxymethoxyuridine (cmo5U) to form 5-methoxycarbonylmethoxyuridine (mcmo5U) at position 34 in tRNAs.</text>
</comment>